<evidence type="ECO:0000256" key="1">
    <source>
        <dbReference type="SAM" id="MobiDB-lite"/>
    </source>
</evidence>
<organism evidence="2 3">
    <name type="scientific">Nitratireductor indicus C115</name>
    <dbReference type="NCBI Taxonomy" id="1231190"/>
    <lineage>
        <taxon>Bacteria</taxon>
        <taxon>Pseudomonadati</taxon>
        <taxon>Pseudomonadota</taxon>
        <taxon>Alphaproteobacteria</taxon>
        <taxon>Hyphomicrobiales</taxon>
        <taxon>Phyllobacteriaceae</taxon>
        <taxon>Nitratireductor</taxon>
    </lineage>
</organism>
<evidence type="ECO:0000313" key="3">
    <source>
        <dbReference type="Proteomes" id="UP000007374"/>
    </source>
</evidence>
<dbReference type="Proteomes" id="UP000007374">
    <property type="component" value="Unassembled WGS sequence"/>
</dbReference>
<comment type="caution">
    <text evidence="2">The sequence shown here is derived from an EMBL/GenBank/DDBJ whole genome shotgun (WGS) entry which is preliminary data.</text>
</comment>
<dbReference type="AlphaFoldDB" id="K2NUA9"/>
<protein>
    <submittedName>
        <fullName evidence="2">Uncharacterized protein</fullName>
    </submittedName>
</protein>
<keyword evidence="3" id="KW-1185">Reference proteome</keyword>
<feature type="region of interest" description="Disordered" evidence="1">
    <location>
        <begin position="25"/>
        <end position="44"/>
    </location>
</feature>
<proteinExistence type="predicted"/>
<reference evidence="2 3" key="1">
    <citation type="journal article" date="2012" name="J. Bacteriol.">
        <title>Genome Sequence of Nitratireductor indicus Type Strain C115.</title>
        <authorList>
            <person name="Lai Q."/>
            <person name="Li G."/>
            <person name="Yu Z."/>
            <person name="Shao Z."/>
        </authorList>
    </citation>
    <scope>NUCLEOTIDE SEQUENCE [LARGE SCALE GENOMIC DNA]</scope>
    <source>
        <strain evidence="2 3">C115</strain>
    </source>
</reference>
<feature type="compositionally biased region" description="Basic and acidic residues" evidence="1">
    <location>
        <begin position="26"/>
        <end position="37"/>
    </location>
</feature>
<evidence type="ECO:0000313" key="2">
    <source>
        <dbReference type="EMBL" id="EKF42935.1"/>
    </source>
</evidence>
<gene>
    <name evidence="2" type="ORF">NA8A_09714</name>
</gene>
<dbReference type="EMBL" id="AMSI01000005">
    <property type="protein sequence ID" value="EKF42935.1"/>
    <property type="molecule type" value="Genomic_DNA"/>
</dbReference>
<accession>K2NUA9</accession>
<sequence>MQMPVMAQSVFMAVLIAAAAKAVKTKGGDEGPPERLGMRGGRKAPTPINRCLQATFVKEILRLLLQF</sequence>
<name>K2NUA9_9HYPH</name>